<keyword evidence="1" id="KW-0812">Transmembrane</keyword>
<evidence type="ECO:0000256" key="1">
    <source>
        <dbReference type="SAM" id="Phobius"/>
    </source>
</evidence>
<feature type="transmembrane region" description="Helical" evidence="1">
    <location>
        <begin position="106"/>
        <end position="127"/>
    </location>
</feature>
<feature type="transmembrane region" description="Helical" evidence="1">
    <location>
        <begin position="70"/>
        <end position="94"/>
    </location>
</feature>
<keyword evidence="3" id="KW-1185">Reference proteome</keyword>
<dbReference type="OrthoDB" id="3380414at2"/>
<keyword evidence="1" id="KW-0472">Membrane</keyword>
<dbReference type="RefSeq" id="WP_138691974.1">
    <property type="nucleotide sequence ID" value="NZ_JBHSAZ010000107.1"/>
</dbReference>
<name>A0A5S4GZW5_9ACTN</name>
<evidence type="ECO:0000313" key="2">
    <source>
        <dbReference type="EMBL" id="TMR32060.1"/>
    </source>
</evidence>
<reference evidence="2 3" key="1">
    <citation type="submission" date="2019-05" db="EMBL/GenBank/DDBJ databases">
        <title>Draft genome sequence of Nonomuraea zeae DSM 100528.</title>
        <authorList>
            <person name="Saricaoglu S."/>
            <person name="Isik K."/>
        </authorList>
    </citation>
    <scope>NUCLEOTIDE SEQUENCE [LARGE SCALE GENOMIC DNA]</scope>
    <source>
        <strain evidence="2 3">DSM 100528</strain>
    </source>
</reference>
<dbReference type="Proteomes" id="UP000306628">
    <property type="component" value="Unassembled WGS sequence"/>
</dbReference>
<feature type="transmembrane region" description="Helical" evidence="1">
    <location>
        <begin position="40"/>
        <end position="58"/>
    </location>
</feature>
<proteinExistence type="predicted"/>
<dbReference type="EMBL" id="VCKX01000074">
    <property type="protein sequence ID" value="TMR32060.1"/>
    <property type="molecule type" value="Genomic_DNA"/>
</dbReference>
<evidence type="ECO:0000313" key="3">
    <source>
        <dbReference type="Proteomes" id="UP000306628"/>
    </source>
</evidence>
<protein>
    <submittedName>
        <fullName evidence="2">Uncharacterized protein</fullName>
    </submittedName>
</protein>
<gene>
    <name evidence="2" type="ORF">ETD85_23735</name>
</gene>
<accession>A0A5S4GZW5</accession>
<comment type="caution">
    <text evidence="2">The sequence shown here is derived from an EMBL/GenBank/DDBJ whole genome shotgun (WGS) entry which is preliminary data.</text>
</comment>
<sequence length="228" mass="23624">MDYPLALALVDFLPVLAMAAGIALLVPYVGLASGRFAGRVALAGGTMVVLGGALKAVWKLLVAAGGPDVAWLAGVQFFLFGPGFALLAWAALSVRRTGAALSSARAGAPLWALASFAGAGVVAALLAGATWPLLLVTTVCATILGVRLLLLSRHPAGRSLFGFNLLGTYTMGLLASRPEQTIALQWAEETLNTLTWAAFALAVWRLSWESASADDRPEPTGETSSPRH</sequence>
<dbReference type="AlphaFoldDB" id="A0A5S4GZW5"/>
<organism evidence="2 3">
    <name type="scientific">Nonomuraea zeae</name>
    <dbReference type="NCBI Taxonomy" id="1642303"/>
    <lineage>
        <taxon>Bacteria</taxon>
        <taxon>Bacillati</taxon>
        <taxon>Actinomycetota</taxon>
        <taxon>Actinomycetes</taxon>
        <taxon>Streptosporangiales</taxon>
        <taxon>Streptosporangiaceae</taxon>
        <taxon>Nonomuraea</taxon>
    </lineage>
</organism>
<feature type="transmembrane region" description="Helical" evidence="1">
    <location>
        <begin position="133"/>
        <end position="150"/>
    </location>
</feature>
<keyword evidence="1" id="KW-1133">Transmembrane helix</keyword>
<feature type="transmembrane region" description="Helical" evidence="1">
    <location>
        <begin position="6"/>
        <end position="28"/>
    </location>
</feature>